<keyword evidence="1" id="KW-0521">NADP</keyword>
<dbReference type="EMBL" id="CP007128">
    <property type="protein sequence ID" value="AHG89549.1"/>
    <property type="molecule type" value="Genomic_DNA"/>
</dbReference>
<dbReference type="Gene3D" id="3.40.50.720">
    <property type="entry name" value="NAD(P)-binding Rossmann-like Domain"/>
    <property type="match status" value="1"/>
</dbReference>
<gene>
    <name evidence="4" type="ORF">J421_2012</name>
</gene>
<evidence type="ECO:0000259" key="3">
    <source>
        <dbReference type="SMART" id="SM00829"/>
    </source>
</evidence>
<name>W0REL1_9BACT</name>
<protein>
    <submittedName>
        <fullName evidence="4">NAD(P)H quinone oxidoreductase, PIG3 family</fullName>
    </submittedName>
</protein>
<dbReference type="STRING" id="861299.J421_2012"/>
<dbReference type="InParanoid" id="W0REL1"/>
<evidence type="ECO:0000313" key="5">
    <source>
        <dbReference type="Proteomes" id="UP000019151"/>
    </source>
</evidence>
<dbReference type="PATRIC" id="fig|861299.3.peg.2048"/>
<dbReference type="Pfam" id="PF13602">
    <property type="entry name" value="ADH_zinc_N_2"/>
    <property type="match status" value="1"/>
</dbReference>
<proteinExistence type="predicted"/>
<reference evidence="4 5" key="1">
    <citation type="journal article" date="2014" name="Genome Announc.">
        <title>Genome Sequence and Methylome of Soil Bacterium Gemmatirosa kalamazoonensis KBS708T, a Member of the Rarely Cultivated Gemmatimonadetes Phylum.</title>
        <authorList>
            <person name="Debruyn J.M."/>
            <person name="Radosevich M."/>
            <person name="Wommack K.E."/>
            <person name="Polson S.W."/>
            <person name="Hauser L.J."/>
            <person name="Fawaz M.N."/>
            <person name="Korlach J."/>
            <person name="Tsai Y.C."/>
        </authorList>
    </citation>
    <scope>NUCLEOTIDE SEQUENCE [LARGE SCALE GENOMIC DNA]</scope>
    <source>
        <strain evidence="4 5">KBS708</strain>
    </source>
</reference>
<organism evidence="4 5">
    <name type="scientific">Gemmatirosa kalamazoonensis</name>
    <dbReference type="NCBI Taxonomy" id="861299"/>
    <lineage>
        <taxon>Bacteria</taxon>
        <taxon>Pseudomonadati</taxon>
        <taxon>Gemmatimonadota</taxon>
        <taxon>Gemmatimonadia</taxon>
        <taxon>Gemmatimonadales</taxon>
        <taxon>Gemmatimonadaceae</taxon>
        <taxon>Gemmatirosa</taxon>
    </lineage>
</organism>
<evidence type="ECO:0000256" key="2">
    <source>
        <dbReference type="ARBA" id="ARBA00023002"/>
    </source>
</evidence>
<evidence type="ECO:0000313" key="4">
    <source>
        <dbReference type="EMBL" id="AHG89549.1"/>
    </source>
</evidence>
<dbReference type="Proteomes" id="UP000019151">
    <property type="component" value="Chromosome"/>
</dbReference>
<dbReference type="InterPro" id="IPR013154">
    <property type="entry name" value="ADH-like_N"/>
</dbReference>
<accession>W0REL1</accession>
<dbReference type="SUPFAM" id="SSF50129">
    <property type="entry name" value="GroES-like"/>
    <property type="match status" value="1"/>
</dbReference>
<dbReference type="InterPro" id="IPR014189">
    <property type="entry name" value="Quinone_OxRdtase_PIG3"/>
</dbReference>
<dbReference type="AlphaFoldDB" id="W0REL1"/>
<dbReference type="PANTHER" id="PTHR48106:SF8">
    <property type="entry name" value="OS02G0805600 PROTEIN"/>
    <property type="match status" value="1"/>
</dbReference>
<dbReference type="PANTHER" id="PTHR48106">
    <property type="entry name" value="QUINONE OXIDOREDUCTASE PIG3-RELATED"/>
    <property type="match status" value="1"/>
</dbReference>
<evidence type="ECO:0000256" key="1">
    <source>
        <dbReference type="ARBA" id="ARBA00022857"/>
    </source>
</evidence>
<dbReference type="InterPro" id="IPR036291">
    <property type="entry name" value="NAD(P)-bd_dom_sf"/>
</dbReference>
<dbReference type="GO" id="GO:0070402">
    <property type="term" value="F:NADPH binding"/>
    <property type="evidence" value="ECO:0007669"/>
    <property type="project" value="TreeGrafter"/>
</dbReference>
<dbReference type="eggNOG" id="COG0604">
    <property type="taxonomic scope" value="Bacteria"/>
</dbReference>
<dbReference type="Pfam" id="PF08240">
    <property type="entry name" value="ADH_N"/>
    <property type="match status" value="1"/>
</dbReference>
<dbReference type="GO" id="GO:0016651">
    <property type="term" value="F:oxidoreductase activity, acting on NAD(P)H"/>
    <property type="evidence" value="ECO:0007669"/>
    <property type="project" value="TreeGrafter"/>
</dbReference>
<keyword evidence="2" id="KW-0560">Oxidoreductase</keyword>
<dbReference type="InterPro" id="IPR020843">
    <property type="entry name" value="ER"/>
</dbReference>
<dbReference type="InterPro" id="IPR011032">
    <property type="entry name" value="GroES-like_sf"/>
</dbReference>
<dbReference type="OrthoDB" id="9792162at2"/>
<dbReference type="HOGENOM" id="CLU_026673_3_4_0"/>
<dbReference type="NCBIfam" id="TIGR02824">
    <property type="entry name" value="quinone_pig3"/>
    <property type="match status" value="1"/>
</dbReference>
<dbReference type="SUPFAM" id="SSF51735">
    <property type="entry name" value="NAD(P)-binding Rossmann-fold domains"/>
    <property type="match status" value="1"/>
</dbReference>
<feature type="domain" description="Enoyl reductase (ER)" evidence="3">
    <location>
        <begin position="10"/>
        <end position="325"/>
    </location>
</feature>
<dbReference type="SMART" id="SM00829">
    <property type="entry name" value="PKS_ER"/>
    <property type="match status" value="1"/>
</dbReference>
<dbReference type="RefSeq" id="WP_025411046.1">
    <property type="nucleotide sequence ID" value="NZ_CP007128.1"/>
</dbReference>
<dbReference type="Gene3D" id="3.90.180.10">
    <property type="entry name" value="Medium-chain alcohol dehydrogenases, catalytic domain"/>
    <property type="match status" value="1"/>
</dbReference>
<keyword evidence="5" id="KW-1185">Reference proteome</keyword>
<dbReference type="KEGG" id="gba:J421_2012"/>
<sequence>MKAAVITKPGGPDVLEIHDRPDPVPGHEQILVRVRASALNRADLLQRRGAYPPPAGAPVDIPGIEFAGEVVALGPGAREWRVGDRVWGLVGGGAHAELLVTHERAVAPIPDALAWADAGAVPEAFITAHDALRQADARPGEVVLVHAVGSGVGLAAAQLSRAWGMRCLGTARTPQKLDRARNHGLDAGLALGTDLATLAPFVREHTDGRGADVALDLVGGPYLDATLGSMATLGRIVLVGTMAGARGELDYRRLLQGRITLRGTVLRARPIEERIAVTRRFGAEVGPALASGAVRPVVDSRFSLDELPRAHERLESNATFGKVVVTMS</sequence>
<dbReference type="CDD" id="cd05276">
    <property type="entry name" value="p53_inducible_oxidoreductase"/>
    <property type="match status" value="1"/>
</dbReference>